<evidence type="ECO:0000256" key="1">
    <source>
        <dbReference type="SAM" id="Phobius"/>
    </source>
</evidence>
<name>A0A1F6V017_9PROT</name>
<sequence length="123" mass="12284">MQPVAPEELQESVEDDPLGTLVGLALSDTVGAGVGDGGGGAGDGPGPGGGGFWVGAGGGVPLLTPVLPPPQAATKTSNETAAIERIAPLQFLLILYTSSMFSVVALLINYYCSQTVLIDAKDS</sequence>
<organism evidence="2 3">
    <name type="scientific">Candidatus Muproteobacteria bacterium RBG_16_60_9</name>
    <dbReference type="NCBI Taxonomy" id="1817755"/>
    <lineage>
        <taxon>Bacteria</taxon>
        <taxon>Pseudomonadati</taxon>
        <taxon>Pseudomonadota</taxon>
        <taxon>Candidatus Muproteobacteria</taxon>
    </lineage>
</organism>
<dbReference type="Proteomes" id="UP000179076">
    <property type="component" value="Unassembled WGS sequence"/>
</dbReference>
<keyword evidence="1" id="KW-1133">Transmembrane helix</keyword>
<evidence type="ECO:0000313" key="3">
    <source>
        <dbReference type="Proteomes" id="UP000179076"/>
    </source>
</evidence>
<keyword evidence="1" id="KW-0812">Transmembrane</keyword>
<dbReference type="EMBL" id="MFSP01000163">
    <property type="protein sequence ID" value="OGI63017.1"/>
    <property type="molecule type" value="Genomic_DNA"/>
</dbReference>
<proteinExistence type="predicted"/>
<reference evidence="2 3" key="1">
    <citation type="journal article" date="2016" name="Nat. Commun.">
        <title>Thousands of microbial genomes shed light on interconnected biogeochemical processes in an aquifer system.</title>
        <authorList>
            <person name="Anantharaman K."/>
            <person name="Brown C.T."/>
            <person name="Hug L.A."/>
            <person name="Sharon I."/>
            <person name="Castelle C.J."/>
            <person name="Probst A.J."/>
            <person name="Thomas B.C."/>
            <person name="Singh A."/>
            <person name="Wilkins M.J."/>
            <person name="Karaoz U."/>
            <person name="Brodie E.L."/>
            <person name="Williams K.H."/>
            <person name="Hubbard S.S."/>
            <person name="Banfield J.F."/>
        </authorList>
    </citation>
    <scope>NUCLEOTIDE SEQUENCE [LARGE SCALE GENOMIC DNA]</scope>
</reference>
<comment type="caution">
    <text evidence="2">The sequence shown here is derived from an EMBL/GenBank/DDBJ whole genome shotgun (WGS) entry which is preliminary data.</text>
</comment>
<feature type="transmembrane region" description="Helical" evidence="1">
    <location>
        <begin position="91"/>
        <end position="111"/>
    </location>
</feature>
<keyword evidence="1" id="KW-0472">Membrane</keyword>
<protein>
    <submittedName>
        <fullName evidence="2">Uncharacterized protein</fullName>
    </submittedName>
</protein>
<accession>A0A1F6V017</accession>
<dbReference type="AlphaFoldDB" id="A0A1F6V017"/>
<evidence type="ECO:0000313" key="2">
    <source>
        <dbReference type="EMBL" id="OGI63017.1"/>
    </source>
</evidence>
<gene>
    <name evidence="2" type="ORF">A2W18_13065</name>
</gene>